<evidence type="ECO:0000256" key="1">
    <source>
        <dbReference type="SAM" id="MobiDB-lite"/>
    </source>
</evidence>
<evidence type="ECO:0000313" key="3">
    <source>
        <dbReference type="EMBL" id="GAA3715404.1"/>
    </source>
</evidence>
<evidence type="ECO:0000259" key="2">
    <source>
        <dbReference type="PROSITE" id="PS51186"/>
    </source>
</evidence>
<evidence type="ECO:0000313" key="4">
    <source>
        <dbReference type="Proteomes" id="UP001501468"/>
    </source>
</evidence>
<reference evidence="4" key="1">
    <citation type="journal article" date="2019" name="Int. J. Syst. Evol. Microbiol.">
        <title>The Global Catalogue of Microorganisms (GCM) 10K type strain sequencing project: providing services to taxonomists for standard genome sequencing and annotation.</title>
        <authorList>
            <consortium name="The Broad Institute Genomics Platform"/>
            <consortium name="The Broad Institute Genome Sequencing Center for Infectious Disease"/>
            <person name="Wu L."/>
            <person name="Ma J."/>
        </authorList>
    </citation>
    <scope>NUCLEOTIDE SEQUENCE [LARGE SCALE GENOMIC DNA]</scope>
    <source>
        <strain evidence="4">JCM 17125</strain>
    </source>
</reference>
<dbReference type="EMBL" id="BAABDC010000006">
    <property type="protein sequence ID" value="GAA3715404.1"/>
    <property type="molecule type" value="Genomic_DNA"/>
</dbReference>
<feature type="compositionally biased region" description="Polar residues" evidence="1">
    <location>
        <begin position="7"/>
        <end position="21"/>
    </location>
</feature>
<protein>
    <recommendedName>
        <fullName evidence="2">N-acetyltransferase domain-containing protein</fullName>
    </recommendedName>
</protein>
<feature type="region of interest" description="Disordered" evidence="1">
    <location>
        <begin position="1"/>
        <end position="23"/>
    </location>
</feature>
<comment type="caution">
    <text evidence="3">The sequence shown here is derived from an EMBL/GenBank/DDBJ whole genome shotgun (WGS) entry which is preliminary data.</text>
</comment>
<dbReference type="InterPro" id="IPR016181">
    <property type="entry name" value="Acyl_CoA_acyltransferase"/>
</dbReference>
<organism evidence="3 4">
    <name type="scientific">Terrabacter ginsenosidimutans</name>
    <dbReference type="NCBI Taxonomy" id="490575"/>
    <lineage>
        <taxon>Bacteria</taxon>
        <taxon>Bacillati</taxon>
        <taxon>Actinomycetota</taxon>
        <taxon>Actinomycetes</taxon>
        <taxon>Micrococcales</taxon>
        <taxon>Intrasporangiaceae</taxon>
        <taxon>Terrabacter</taxon>
    </lineage>
</organism>
<name>A0ABP7E9D8_9MICO</name>
<dbReference type="Proteomes" id="UP001501468">
    <property type="component" value="Unassembled WGS sequence"/>
</dbReference>
<dbReference type="InterPro" id="IPR000182">
    <property type="entry name" value="GNAT_dom"/>
</dbReference>
<gene>
    <name evidence="3" type="ORF">GCM10022399_35070</name>
</gene>
<dbReference type="Gene3D" id="3.40.630.30">
    <property type="match status" value="1"/>
</dbReference>
<accession>A0ABP7E9D8</accession>
<dbReference type="CDD" id="cd04301">
    <property type="entry name" value="NAT_SF"/>
    <property type="match status" value="1"/>
</dbReference>
<dbReference type="Pfam" id="PF00583">
    <property type="entry name" value="Acetyltransf_1"/>
    <property type="match status" value="1"/>
</dbReference>
<keyword evidence="4" id="KW-1185">Reference proteome</keyword>
<sequence>MTARTPPGTSQGATPGWTTRRATGADAEAVVELRALMFAAMGVAGVDEPGWRRAATRWFESALDGPHACVVVAEDPGGRIVAGAMGGLRFETPSPVNPNGVWGLVNNVATRPEARRQGLARECVVGVLDWLRDETDATVVELFATGDGASLYEELGFVATAWPAMRLRLSR</sequence>
<proteinExistence type="predicted"/>
<dbReference type="SUPFAM" id="SSF55729">
    <property type="entry name" value="Acyl-CoA N-acyltransferases (Nat)"/>
    <property type="match status" value="1"/>
</dbReference>
<dbReference type="RefSeq" id="WP_344949554.1">
    <property type="nucleotide sequence ID" value="NZ_BAABDC010000006.1"/>
</dbReference>
<feature type="domain" description="N-acetyltransferase" evidence="2">
    <location>
        <begin position="17"/>
        <end position="171"/>
    </location>
</feature>
<dbReference type="PROSITE" id="PS51186">
    <property type="entry name" value="GNAT"/>
    <property type="match status" value="1"/>
</dbReference>